<sequence length="164" mass="19814">MLLKKRWDISRYNAHRHKVNHSSPVIDNKPPETYIHLHLNLKKMQKEEERSALIDKENRLLLEKMSSIMRTRGSVDNRNSYLARSLNKTLRQRELLRVTHENQAILKRITSKEPHYNHLQWEEEWQMNMLYMNNISKYPQQRRDSCLARQSTHGSLQNRQQSTK</sequence>
<keyword evidence="4" id="KW-1185">Reference proteome</keyword>
<dbReference type="InterPro" id="IPR038792">
    <property type="entry name" value="CFAP97D1/2"/>
</dbReference>
<keyword evidence="3" id="KW-0378">Hydrolase</keyword>
<dbReference type="AlphaFoldDB" id="A0A7D9HWM2"/>
<gene>
    <name evidence="3" type="ORF">PACLA_8A054823</name>
</gene>
<organism evidence="3 4">
    <name type="scientific">Paramuricea clavata</name>
    <name type="common">Red gorgonian</name>
    <name type="synonym">Violescent sea-whip</name>
    <dbReference type="NCBI Taxonomy" id="317549"/>
    <lineage>
        <taxon>Eukaryota</taxon>
        <taxon>Metazoa</taxon>
        <taxon>Cnidaria</taxon>
        <taxon>Anthozoa</taxon>
        <taxon>Octocorallia</taxon>
        <taxon>Malacalcyonacea</taxon>
        <taxon>Plexauridae</taxon>
        <taxon>Paramuricea</taxon>
    </lineage>
</organism>
<keyword evidence="3" id="KW-0121">Carboxypeptidase</keyword>
<evidence type="ECO:0000256" key="1">
    <source>
        <dbReference type="ARBA" id="ARBA00008315"/>
    </source>
</evidence>
<name>A0A7D9HWM2_PARCT</name>
<evidence type="ECO:0000313" key="4">
    <source>
        <dbReference type="Proteomes" id="UP001152795"/>
    </source>
</evidence>
<dbReference type="OrthoDB" id="2163395at2759"/>
<reference evidence="3" key="1">
    <citation type="submission" date="2020-04" db="EMBL/GenBank/DDBJ databases">
        <authorList>
            <person name="Alioto T."/>
            <person name="Alioto T."/>
            <person name="Gomez Garrido J."/>
        </authorList>
    </citation>
    <scope>NUCLEOTIDE SEQUENCE</scope>
    <source>
        <strain evidence="3">A484AB</strain>
    </source>
</reference>
<proteinExistence type="inferred from homology"/>
<dbReference type="PANTHER" id="PTHR33768">
    <property type="entry name" value="MIP11318P"/>
    <property type="match status" value="1"/>
</dbReference>
<dbReference type="Pfam" id="PF13879">
    <property type="entry name" value="Hmw_CFAP97"/>
    <property type="match status" value="1"/>
</dbReference>
<dbReference type="GO" id="GO:0004180">
    <property type="term" value="F:carboxypeptidase activity"/>
    <property type="evidence" value="ECO:0007669"/>
    <property type="project" value="UniProtKB-KW"/>
</dbReference>
<dbReference type="PANTHER" id="PTHR33768:SF3">
    <property type="entry name" value="MIP11318P"/>
    <property type="match status" value="1"/>
</dbReference>
<comment type="similarity">
    <text evidence="1">Belongs to the CFAP97 family.</text>
</comment>
<dbReference type="InterPro" id="IPR029488">
    <property type="entry name" value="Hmw/CFAP97"/>
</dbReference>
<dbReference type="EMBL" id="CACRXK020002014">
    <property type="protein sequence ID" value="CAB3992275.1"/>
    <property type="molecule type" value="Genomic_DNA"/>
</dbReference>
<evidence type="ECO:0000256" key="2">
    <source>
        <dbReference type="SAM" id="MobiDB-lite"/>
    </source>
</evidence>
<feature type="region of interest" description="Disordered" evidence="2">
    <location>
        <begin position="142"/>
        <end position="164"/>
    </location>
</feature>
<keyword evidence="3" id="KW-0645">Protease</keyword>
<comment type="caution">
    <text evidence="3">The sequence shown here is derived from an EMBL/GenBank/DDBJ whole genome shotgun (WGS) entry which is preliminary data.</text>
</comment>
<dbReference type="Proteomes" id="UP001152795">
    <property type="component" value="Unassembled WGS sequence"/>
</dbReference>
<feature type="compositionally biased region" description="Polar residues" evidence="2">
    <location>
        <begin position="148"/>
        <end position="164"/>
    </location>
</feature>
<accession>A0A7D9HWM2</accession>
<evidence type="ECO:0000313" key="3">
    <source>
        <dbReference type="EMBL" id="CAB3992275.1"/>
    </source>
</evidence>
<protein>
    <submittedName>
        <fullName evidence="3">Carboxypeptidase E-like</fullName>
    </submittedName>
</protein>